<dbReference type="EMBL" id="BAABFT010000003">
    <property type="protein sequence ID" value="GAA4318009.1"/>
    <property type="molecule type" value="Genomic_DNA"/>
</dbReference>
<protein>
    <submittedName>
        <fullName evidence="2">Uncharacterized protein</fullName>
    </submittedName>
</protein>
<keyword evidence="1" id="KW-1133">Transmembrane helix</keyword>
<keyword evidence="3" id="KW-1185">Reference proteome</keyword>
<dbReference type="Proteomes" id="UP001500582">
    <property type="component" value="Unassembled WGS sequence"/>
</dbReference>
<sequence>MEDIIFYATHFVMIICVIAIICVAVVSTERYAKRSNAMLGDSGRRQKKLTVIWRGQPDAEHDDLLNEGSRYPGSRVAAMNLGLEQ</sequence>
<evidence type="ECO:0000256" key="1">
    <source>
        <dbReference type="SAM" id="Phobius"/>
    </source>
</evidence>
<proteinExistence type="predicted"/>
<accession>A0ABP8G5P2</accession>
<name>A0ABP8G5P2_9SPHI</name>
<keyword evidence="1" id="KW-0812">Transmembrane</keyword>
<reference evidence="3" key="1">
    <citation type="journal article" date="2019" name="Int. J. Syst. Evol. Microbiol.">
        <title>The Global Catalogue of Microorganisms (GCM) 10K type strain sequencing project: providing services to taxonomists for standard genome sequencing and annotation.</title>
        <authorList>
            <consortium name="The Broad Institute Genomics Platform"/>
            <consortium name="The Broad Institute Genome Sequencing Center for Infectious Disease"/>
            <person name="Wu L."/>
            <person name="Ma J."/>
        </authorList>
    </citation>
    <scope>NUCLEOTIDE SEQUENCE [LARGE SCALE GENOMIC DNA]</scope>
    <source>
        <strain evidence="3">JCM 17705</strain>
    </source>
</reference>
<evidence type="ECO:0000313" key="2">
    <source>
        <dbReference type="EMBL" id="GAA4318009.1"/>
    </source>
</evidence>
<organism evidence="2 3">
    <name type="scientific">Mucilaginibacter gynuensis</name>
    <dbReference type="NCBI Taxonomy" id="1302236"/>
    <lineage>
        <taxon>Bacteria</taxon>
        <taxon>Pseudomonadati</taxon>
        <taxon>Bacteroidota</taxon>
        <taxon>Sphingobacteriia</taxon>
        <taxon>Sphingobacteriales</taxon>
        <taxon>Sphingobacteriaceae</taxon>
        <taxon>Mucilaginibacter</taxon>
    </lineage>
</organism>
<evidence type="ECO:0000313" key="3">
    <source>
        <dbReference type="Proteomes" id="UP001500582"/>
    </source>
</evidence>
<keyword evidence="1" id="KW-0472">Membrane</keyword>
<dbReference type="RefSeq" id="WP_345210496.1">
    <property type="nucleotide sequence ID" value="NZ_BAABFT010000003.1"/>
</dbReference>
<gene>
    <name evidence="2" type="ORF">GCM10023149_15910</name>
</gene>
<comment type="caution">
    <text evidence="2">The sequence shown here is derived from an EMBL/GenBank/DDBJ whole genome shotgun (WGS) entry which is preliminary data.</text>
</comment>
<feature type="transmembrane region" description="Helical" evidence="1">
    <location>
        <begin position="6"/>
        <end position="26"/>
    </location>
</feature>